<dbReference type="InterPro" id="IPR036452">
    <property type="entry name" value="Ribo_hydro-like"/>
</dbReference>
<reference evidence="5" key="1">
    <citation type="submission" date="2008-12" db="EMBL/GenBank/DDBJ databases">
        <title>Medicago truncatula full length cdna cloning project.</title>
        <authorList>
            <person name="Moskal W."/>
            <person name="Chan A."/>
            <person name="Cheung F."/>
            <person name="Xiao Y."/>
            <person name="Town C.D."/>
        </authorList>
    </citation>
    <scope>NUCLEOTIDE SEQUENCE</scope>
</reference>
<organism evidence="5">
    <name type="scientific">Medicago truncatula</name>
    <name type="common">Barrel medic</name>
    <name type="synonym">Medicago tribuloides</name>
    <dbReference type="NCBI Taxonomy" id="3880"/>
    <lineage>
        <taxon>Eukaryota</taxon>
        <taxon>Viridiplantae</taxon>
        <taxon>Streptophyta</taxon>
        <taxon>Embryophyta</taxon>
        <taxon>Tracheophyta</taxon>
        <taxon>Spermatophyta</taxon>
        <taxon>Magnoliopsida</taxon>
        <taxon>eudicotyledons</taxon>
        <taxon>Gunneridae</taxon>
        <taxon>Pentapetalae</taxon>
        <taxon>rosids</taxon>
        <taxon>fabids</taxon>
        <taxon>Fabales</taxon>
        <taxon>Fabaceae</taxon>
        <taxon>Papilionoideae</taxon>
        <taxon>50 kb inversion clade</taxon>
        <taxon>NPAAA clade</taxon>
        <taxon>Hologalegina</taxon>
        <taxon>IRL clade</taxon>
        <taxon>Trifolieae</taxon>
        <taxon>Medicago</taxon>
    </lineage>
</organism>
<dbReference type="PANTHER" id="PTHR12304:SF1">
    <property type="entry name" value="URIDINE NUCLEOSIDASE 1"/>
    <property type="match status" value="1"/>
</dbReference>
<keyword evidence="2" id="KW-0378">Hydrolase</keyword>
<proteinExistence type="evidence at transcript level"/>
<dbReference type="ExpressionAtlas" id="B7FIU0">
    <property type="expression patterns" value="differential"/>
</dbReference>
<name>B7FIU0_MEDTR</name>
<accession>B7FIU0</accession>
<dbReference type="PANTHER" id="PTHR12304">
    <property type="entry name" value="INOSINE-URIDINE PREFERRING NUCLEOSIDE HYDROLASE"/>
    <property type="match status" value="1"/>
</dbReference>
<feature type="domain" description="Inosine/uridine-preferring nucleoside hydrolase" evidence="4">
    <location>
        <begin position="22"/>
        <end position="155"/>
    </location>
</feature>
<comment type="similarity">
    <text evidence="1">Belongs to the IUNH family.</text>
</comment>
<dbReference type="GO" id="GO:0016799">
    <property type="term" value="F:hydrolase activity, hydrolyzing N-glycosyl compounds"/>
    <property type="evidence" value="ECO:0007669"/>
    <property type="project" value="InterPro"/>
</dbReference>
<dbReference type="InterPro" id="IPR023186">
    <property type="entry name" value="IUNH"/>
</dbReference>
<keyword evidence="3" id="KW-0326">Glycosidase</keyword>
<dbReference type="Pfam" id="PF01156">
    <property type="entry name" value="IU_nuc_hydro"/>
    <property type="match status" value="1"/>
</dbReference>
<evidence type="ECO:0000256" key="3">
    <source>
        <dbReference type="ARBA" id="ARBA00023295"/>
    </source>
</evidence>
<dbReference type="EMBL" id="BT052007">
    <property type="protein sequence ID" value="ACJ84669.1"/>
    <property type="molecule type" value="mRNA"/>
</dbReference>
<dbReference type="Gene3D" id="3.90.245.10">
    <property type="entry name" value="Ribonucleoside hydrolase-like"/>
    <property type="match status" value="1"/>
</dbReference>
<evidence type="ECO:0000313" key="5">
    <source>
        <dbReference type="EMBL" id="ACJ84669.1"/>
    </source>
</evidence>
<dbReference type="AlphaFoldDB" id="B7FIU0"/>
<evidence type="ECO:0000256" key="1">
    <source>
        <dbReference type="ARBA" id="ARBA00009176"/>
    </source>
</evidence>
<evidence type="ECO:0000259" key="4">
    <source>
        <dbReference type="Pfam" id="PF01156"/>
    </source>
</evidence>
<dbReference type="InterPro" id="IPR001910">
    <property type="entry name" value="Inosine/uridine_hydrolase_dom"/>
</dbReference>
<sequence length="163" mass="17382">MNGLVNNGNGGVKAVLDKAEKLIIDTDPGIDDSMAILMAFHCPEVEVIGLTTVFGNAQTEDATRNALLLCEIAGRQNVPVAEGSTEPLKGGRPRVADFVHGKDGLGNLFLPDPKTNKIDKSASEFLVEKVSESPGEVTVLALGPLTNIALAIKRDFLYKQVKR</sequence>
<dbReference type="SUPFAM" id="SSF53590">
    <property type="entry name" value="Nucleoside hydrolase"/>
    <property type="match status" value="1"/>
</dbReference>
<protein>
    <recommendedName>
        <fullName evidence="4">Inosine/uridine-preferring nucleoside hydrolase domain-containing protein</fullName>
    </recommendedName>
</protein>
<evidence type="ECO:0000256" key="2">
    <source>
        <dbReference type="ARBA" id="ARBA00022801"/>
    </source>
</evidence>